<dbReference type="InterPro" id="IPR027417">
    <property type="entry name" value="P-loop_NTPase"/>
</dbReference>
<feature type="domain" description="TGS" evidence="2">
    <location>
        <begin position="315"/>
        <end position="389"/>
    </location>
</feature>
<dbReference type="CDD" id="cd01666">
    <property type="entry name" value="TGS_DRG"/>
    <property type="match status" value="1"/>
</dbReference>
<dbReference type="AlphaFoldDB" id="A0A7J3SM11"/>
<accession>A0A7J3SM11</accession>
<dbReference type="Pfam" id="PF16897">
    <property type="entry name" value="MMR_HSR1_Xtn"/>
    <property type="match status" value="1"/>
</dbReference>
<dbReference type="GO" id="GO:0003924">
    <property type="term" value="F:GTPase activity"/>
    <property type="evidence" value="ECO:0007669"/>
    <property type="project" value="InterPro"/>
</dbReference>
<keyword evidence="1" id="KW-0547">Nucleotide-binding</keyword>
<dbReference type="InterPro" id="IPR012676">
    <property type="entry name" value="TGS-like"/>
</dbReference>
<sequence>MPTNLPPEAKAKWLKFTEAKTVEEKIAALEEFISSVPKHKGTENLMYWATRRLSQLKEELEEQRKKKGGSSGPKFYIEKSGAAQVVILGPPLSGKSLLFSRLTGIPYDSPGIPYTTRLPKPGMLKFENIYFQLIDTPSIPFGSNERISWYNRTIGLARNADTLFIVVDATNGPDSMAMSAIEELEENGIYLKKPKGKVEIIRGSRGGINLVINGKIIDATADDIKKMLKEYKIDHAIVKVWGEVSLDDIEAQILENRTYRPGIVLVNKMDLFKGDLNEMMRRMETVSKVAPIIYISAKTGLGLESIGRHIFSSLDIIRVYTKQPNGDVAEKPLVLRKGATVRDVAESVHSRILKGFKYARVYGKSVKFNGERVGLDHRLEDGDVVEIYSKG</sequence>
<dbReference type="Gene3D" id="3.40.50.300">
    <property type="entry name" value="P-loop containing nucleotide triphosphate hydrolases"/>
    <property type="match status" value="1"/>
</dbReference>
<proteinExistence type="predicted"/>
<reference evidence="3" key="1">
    <citation type="journal article" date="2020" name="mSystems">
        <title>Genome- and Community-Level Interaction Insights into Carbon Utilization and Element Cycling Functions of Hydrothermarchaeota in Hydrothermal Sediment.</title>
        <authorList>
            <person name="Zhou Z."/>
            <person name="Liu Y."/>
            <person name="Xu W."/>
            <person name="Pan J."/>
            <person name="Luo Z.H."/>
            <person name="Li M."/>
        </authorList>
    </citation>
    <scope>NUCLEOTIDE SEQUENCE [LARGE SCALE GENOMIC DNA]</scope>
    <source>
        <strain evidence="3">SpSt-885</strain>
    </source>
</reference>
<dbReference type="PROSITE" id="PS51880">
    <property type="entry name" value="TGS"/>
    <property type="match status" value="1"/>
</dbReference>
<comment type="caution">
    <text evidence="3">The sequence shown here is derived from an EMBL/GenBank/DDBJ whole genome shotgun (WGS) entry which is preliminary data.</text>
</comment>
<keyword evidence="1" id="KW-0342">GTP-binding</keyword>
<dbReference type="Pfam" id="PF02824">
    <property type="entry name" value="TGS"/>
    <property type="match status" value="1"/>
</dbReference>
<evidence type="ECO:0000313" key="3">
    <source>
        <dbReference type="EMBL" id="HGZ60651.1"/>
    </source>
</evidence>
<dbReference type="Gene3D" id="6.10.140.1070">
    <property type="match status" value="2"/>
</dbReference>
<dbReference type="SUPFAM" id="SSF52540">
    <property type="entry name" value="P-loop containing nucleoside triphosphate hydrolases"/>
    <property type="match status" value="1"/>
</dbReference>
<dbReference type="InterPro" id="IPR045001">
    <property type="entry name" value="DRG"/>
</dbReference>
<dbReference type="InterPro" id="IPR004095">
    <property type="entry name" value="TGS"/>
</dbReference>
<dbReference type="PRINTS" id="PR00326">
    <property type="entry name" value="GTP1OBG"/>
</dbReference>
<dbReference type="InterPro" id="IPR012675">
    <property type="entry name" value="Beta-grasp_dom_sf"/>
</dbReference>
<evidence type="ECO:0000259" key="2">
    <source>
        <dbReference type="PROSITE" id="PS51880"/>
    </source>
</evidence>
<organism evidence="3">
    <name type="scientific">Fervidicoccus fontis</name>
    <dbReference type="NCBI Taxonomy" id="683846"/>
    <lineage>
        <taxon>Archaea</taxon>
        <taxon>Thermoproteota</taxon>
        <taxon>Thermoprotei</taxon>
        <taxon>Fervidicoccales</taxon>
        <taxon>Fervidicoccaceae</taxon>
        <taxon>Fervidicoccus</taxon>
    </lineage>
</organism>
<dbReference type="EMBL" id="DTLS01000160">
    <property type="protein sequence ID" value="HGZ60651.1"/>
    <property type="molecule type" value="Genomic_DNA"/>
</dbReference>
<dbReference type="InterPro" id="IPR006073">
    <property type="entry name" value="GTP-bd"/>
</dbReference>
<protein>
    <submittedName>
        <fullName evidence="3">TGS domain-containing protein</fullName>
    </submittedName>
</protein>
<name>A0A7J3SM11_9CREN</name>
<dbReference type="GO" id="GO:0005525">
    <property type="term" value="F:GTP binding"/>
    <property type="evidence" value="ECO:0007669"/>
    <property type="project" value="UniProtKB-KW"/>
</dbReference>
<dbReference type="SUPFAM" id="SSF81271">
    <property type="entry name" value="TGS-like"/>
    <property type="match status" value="1"/>
</dbReference>
<gene>
    <name evidence="3" type="ORF">ENW83_05575</name>
</gene>
<dbReference type="Gene3D" id="3.10.20.30">
    <property type="match status" value="1"/>
</dbReference>
<evidence type="ECO:0000256" key="1">
    <source>
        <dbReference type="ARBA" id="ARBA00023134"/>
    </source>
</evidence>
<dbReference type="Pfam" id="PF01926">
    <property type="entry name" value="MMR_HSR1"/>
    <property type="match status" value="1"/>
</dbReference>
<dbReference type="PANTHER" id="PTHR43127">
    <property type="entry name" value="DEVELOPMENTALLY-REGULATED GTP-BINDING PROTEIN 2"/>
    <property type="match status" value="1"/>
</dbReference>
<dbReference type="InterPro" id="IPR031662">
    <property type="entry name" value="GTP-binding_2"/>
</dbReference>